<proteinExistence type="predicted"/>
<dbReference type="Gene3D" id="3.30.65.10">
    <property type="entry name" value="Bacterial Topoisomerase I, domain 1"/>
    <property type="match status" value="1"/>
</dbReference>
<dbReference type="AlphaFoldDB" id="X0XP09"/>
<dbReference type="EMBL" id="BARS01040680">
    <property type="protein sequence ID" value="GAG38383.1"/>
    <property type="molecule type" value="Genomic_DNA"/>
</dbReference>
<feature type="domain" description="DNA topoisomerase type IA zn finger" evidence="1">
    <location>
        <begin position="45"/>
        <end position="55"/>
    </location>
</feature>
<gene>
    <name evidence="2" type="ORF">S01H1_61982</name>
</gene>
<dbReference type="InterPro" id="IPR013498">
    <property type="entry name" value="Topo_IA_Znf"/>
</dbReference>
<comment type="caution">
    <text evidence="2">The sequence shown here is derived from an EMBL/GenBank/DDBJ whole genome shotgun (WGS) entry which is preliminary data.</text>
</comment>
<evidence type="ECO:0000313" key="2">
    <source>
        <dbReference type="EMBL" id="GAG38383.1"/>
    </source>
</evidence>
<feature type="domain" description="DNA topoisomerase type IA zn finger" evidence="1">
    <location>
        <begin position="5"/>
        <end position="40"/>
    </location>
</feature>
<evidence type="ECO:0000259" key="1">
    <source>
        <dbReference type="Pfam" id="PF01396"/>
    </source>
</evidence>
<name>X0XP09_9ZZZZ</name>
<dbReference type="GO" id="GO:0005694">
    <property type="term" value="C:chromosome"/>
    <property type="evidence" value="ECO:0007669"/>
    <property type="project" value="InterPro"/>
</dbReference>
<sequence>TKTGVACPRCGGDLVERRSRKGRVFYGCANYPKCDFVVWSRPLAQACPGCGGLLTAERQQEEGKARARCSSCDWRGEVVEEEPAPTTV</sequence>
<reference evidence="2" key="1">
    <citation type="journal article" date="2014" name="Front. Microbiol.">
        <title>High frequency of phylogenetically diverse reductive dehalogenase-homologous genes in deep subseafloor sedimentary metagenomes.</title>
        <authorList>
            <person name="Kawai M."/>
            <person name="Futagami T."/>
            <person name="Toyoda A."/>
            <person name="Takaki Y."/>
            <person name="Nishi S."/>
            <person name="Hori S."/>
            <person name="Arai W."/>
            <person name="Tsubouchi T."/>
            <person name="Morono Y."/>
            <person name="Uchiyama I."/>
            <person name="Ito T."/>
            <person name="Fujiyama A."/>
            <person name="Inagaki F."/>
            <person name="Takami H."/>
        </authorList>
    </citation>
    <scope>NUCLEOTIDE SEQUENCE</scope>
    <source>
        <strain evidence="2">Expedition CK06-06</strain>
    </source>
</reference>
<protein>
    <recommendedName>
        <fullName evidence="1">DNA topoisomerase type IA zn finger domain-containing protein</fullName>
    </recommendedName>
</protein>
<organism evidence="2">
    <name type="scientific">marine sediment metagenome</name>
    <dbReference type="NCBI Taxonomy" id="412755"/>
    <lineage>
        <taxon>unclassified sequences</taxon>
        <taxon>metagenomes</taxon>
        <taxon>ecological metagenomes</taxon>
    </lineage>
</organism>
<dbReference type="Pfam" id="PF01396">
    <property type="entry name" value="Zn_ribbon_Top1"/>
    <property type="match status" value="2"/>
</dbReference>
<dbReference type="GO" id="GO:0006265">
    <property type="term" value="P:DNA topological change"/>
    <property type="evidence" value="ECO:0007669"/>
    <property type="project" value="InterPro"/>
</dbReference>
<dbReference type="GO" id="GO:0003677">
    <property type="term" value="F:DNA binding"/>
    <property type="evidence" value="ECO:0007669"/>
    <property type="project" value="InterPro"/>
</dbReference>
<dbReference type="GO" id="GO:0003916">
    <property type="term" value="F:DNA topoisomerase activity"/>
    <property type="evidence" value="ECO:0007669"/>
    <property type="project" value="InterPro"/>
</dbReference>
<dbReference type="SUPFAM" id="SSF57783">
    <property type="entry name" value="Zinc beta-ribbon"/>
    <property type="match status" value="1"/>
</dbReference>
<feature type="non-terminal residue" evidence="2">
    <location>
        <position position="1"/>
    </location>
</feature>
<accession>X0XP09</accession>